<evidence type="ECO:0000313" key="4">
    <source>
        <dbReference type="Proteomes" id="UP001416393"/>
    </source>
</evidence>
<gene>
    <name evidence="3" type="ORF">VP395_00390</name>
</gene>
<comment type="caution">
    <text evidence="3">The sequence shown here is derived from an EMBL/GenBank/DDBJ whole genome shotgun (WGS) entry which is preliminary data.</text>
</comment>
<keyword evidence="1" id="KW-0472">Membrane</keyword>
<reference evidence="3 4" key="1">
    <citation type="submission" date="2024-01" db="EMBL/GenBank/DDBJ databases">
        <title>Mariniflexile litorale sp. nov., isolated from the shallow sediments of the Sea of Japan.</title>
        <authorList>
            <person name="Romanenko L."/>
            <person name="Bystritskaya E."/>
            <person name="Isaeva M."/>
        </authorList>
    </citation>
    <scope>NUCLEOTIDE SEQUENCE [LARGE SCALE GENOMIC DNA]</scope>
    <source>
        <strain evidence="3 4">KCTC 32427</strain>
    </source>
</reference>
<keyword evidence="2" id="KW-0732">Signal</keyword>
<evidence type="ECO:0008006" key="5">
    <source>
        <dbReference type="Google" id="ProtNLM"/>
    </source>
</evidence>
<feature type="chain" id="PRO_5046356432" description="Lipoprotein" evidence="2">
    <location>
        <begin position="22"/>
        <end position="124"/>
    </location>
</feature>
<organism evidence="3 4">
    <name type="scientific">Mariniflexile soesokkakense</name>
    <dbReference type="NCBI Taxonomy" id="1343160"/>
    <lineage>
        <taxon>Bacteria</taxon>
        <taxon>Pseudomonadati</taxon>
        <taxon>Bacteroidota</taxon>
        <taxon>Flavobacteriia</taxon>
        <taxon>Flavobacteriales</taxon>
        <taxon>Flavobacteriaceae</taxon>
        <taxon>Mariniflexile</taxon>
    </lineage>
</organism>
<keyword evidence="1" id="KW-1133">Transmembrane helix</keyword>
<dbReference type="EMBL" id="JAZHYP010000001">
    <property type="protein sequence ID" value="MEN3322170.1"/>
    <property type="molecule type" value="Genomic_DNA"/>
</dbReference>
<feature type="transmembrane region" description="Helical" evidence="1">
    <location>
        <begin position="94"/>
        <end position="112"/>
    </location>
</feature>
<evidence type="ECO:0000313" key="3">
    <source>
        <dbReference type="EMBL" id="MEN3322170.1"/>
    </source>
</evidence>
<dbReference type="Proteomes" id="UP001416393">
    <property type="component" value="Unassembled WGS sequence"/>
</dbReference>
<evidence type="ECO:0000256" key="2">
    <source>
        <dbReference type="SAM" id="SignalP"/>
    </source>
</evidence>
<evidence type="ECO:0000256" key="1">
    <source>
        <dbReference type="SAM" id="Phobius"/>
    </source>
</evidence>
<proteinExistence type="predicted"/>
<dbReference type="RefSeq" id="WP_346239713.1">
    <property type="nucleotide sequence ID" value="NZ_JAZHYP010000001.1"/>
</dbReference>
<name>A0ABV0A9H4_9FLAO</name>
<feature type="signal peptide" evidence="2">
    <location>
        <begin position="1"/>
        <end position="21"/>
    </location>
</feature>
<protein>
    <recommendedName>
        <fullName evidence="5">Lipoprotein</fullName>
    </recommendedName>
</protein>
<keyword evidence="1" id="KW-0812">Transmembrane</keyword>
<feature type="transmembrane region" description="Helical" evidence="1">
    <location>
        <begin position="56"/>
        <end position="74"/>
    </location>
</feature>
<feature type="transmembrane region" description="Helical" evidence="1">
    <location>
        <begin position="31"/>
        <end position="49"/>
    </location>
</feature>
<accession>A0ABV0A9H4</accession>
<keyword evidence="4" id="KW-1185">Reference proteome</keyword>
<sequence length="124" mass="13468">MKITSAAFLILFLVSSHISHAQFISTDDKLHFGAGALISATTYTIVFATTKDKKKAFWYSLGASVLAGATKELYDSLRKGKDGYFYYWDTGELIASSLGGLTASTTLSLFVGNRKIKKNVALVN</sequence>